<evidence type="ECO:0000256" key="2">
    <source>
        <dbReference type="SAM" id="SignalP"/>
    </source>
</evidence>
<evidence type="ECO:0000256" key="1">
    <source>
        <dbReference type="SAM" id="Coils"/>
    </source>
</evidence>
<dbReference type="EMBL" id="GECU01032787">
    <property type="protein sequence ID" value="JAS74919.1"/>
    <property type="molecule type" value="Transcribed_RNA"/>
</dbReference>
<feature type="coiled-coil region" evidence="1">
    <location>
        <begin position="65"/>
        <end position="92"/>
    </location>
</feature>
<feature type="signal peptide" evidence="2">
    <location>
        <begin position="1"/>
        <end position="33"/>
    </location>
</feature>
<gene>
    <name evidence="3" type="ORF">g.19502</name>
</gene>
<organism evidence="3">
    <name type="scientific">Homalodisca liturata</name>
    <dbReference type="NCBI Taxonomy" id="320908"/>
    <lineage>
        <taxon>Eukaryota</taxon>
        <taxon>Metazoa</taxon>
        <taxon>Ecdysozoa</taxon>
        <taxon>Arthropoda</taxon>
        <taxon>Hexapoda</taxon>
        <taxon>Insecta</taxon>
        <taxon>Pterygota</taxon>
        <taxon>Neoptera</taxon>
        <taxon>Paraneoptera</taxon>
        <taxon>Hemiptera</taxon>
        <taxon>Auchenorrhyncha</taxon>
        <taxon>Membracoidea</taxon>
        <taxon>Cicadellidae</taxon>
        <taxon>Cicadellinae</taxon>
        <taxon>Proconiini</taxon>
        <taxon>Homalodisca</taxon>
    </lineage>
</organism>
<reference evidence="3" key="1">
    <citation type="submission" date="2015-11" db="EMBL/GenBank/DDBJ databases">
        <title>De novo transcriptome assembly of four potential Pierce s Disease insect vectors from Arizona vineyards.</title>
        <authorList>
            <person name="Tassone E.E."/>
        </authorList>
    </citation>
    <scope>NUCLEOTIDE SEQUENCE</scope>
</reference>
<dbReference type="AlphaFoldDB" id="A0A1B6HJQ8"/>
<keyword evidence="2" id="KW-0732">Signal</keyword>
<proteinExistence type="predicted"/>
<protein>
    <submittedName>
        <fullName evidence="3">Uncharacterized protein</fullName>
    </submittedName>
</protein>
<feature type="non-terminal residue" evidence="3">
    <location>
        <position position="1"/>
    </location>
</feature>
<evidence type="ECO:0000313" key="3">
    <source>
        <dbReference type="EMBL" id="JAS74919.1"/>
    </source>
</evidence>
<sequence length="815" mass="93102">VGARGQHRCRMCARGWLAVSVCVTLITITRVTGAPDTSTWIRPQPQQTLHGLMVSIDERLHTLENARWETTLKQVEQRLDSLETAIRRLDSTFQDRLDKFERNLNSNELKDELMVEKLTHKVRDILDMSYDRYNRRIGYTEERLEISFKKVQMSVEGSLNRIEKGQDDIQTEIEEAFTLLEDLKSQSSNTEDKLNSTHKAIQQHLQTLIVPNNEQLQRISGSLENLGSRLNSSNLVAWGSQNDGPQVNDVITTIRSEINLEGTKFTNKVNNMYNDMWRRMVSLESLVKDLTRSSNSTQREMMDQVRSLILNDRRDFAADSQENFMEVALDALERKLQRKLIDLGRKVDDRLNSLGATQNLLMDSCFDGGICRDLDSRLSQVLERIFDVFSDKIQSFYNKTYETDELVVEMMELVKNQHSQLIRTVTHNTNMVVTLAKDSSDANKLLHNSVTQLSEKTENNFQELLDEVQDISNTSGKICAEGDKLNEEIIYDVQQSVPVPKNITEVKIITLNKTKSTEDKTPKQHDPGVLKITSDEIESFADKSSLATNPSPIGITLNTTMMVDSSIMQVIGMISPNLTEDQFETFLQYLNNSVSLEGLEAIIQNTEAEAEQDVGLLDSRSDEIYDSESFNKTNILTDVNVVVSKITNATYKNAEEKYVSEENNDEIDHDLMSYAEITENSKEIDSKEIIKEKLNQTEVLEVSPLIQEQIKVYGLLMKMKYGNLNTTELWLEISKNKGNGKKAEQLCVLEKLCYGEKTTKNVKPEYINNVMRNRLIFINQTINDVYLYEKIEDICNMMTESLQTKNTGKNILSDG</sequence>
<accession>A0A1B6HJQ8</accession>
<feature type="chain" id="PRO_5008584450" evidence="2">
    <location>
        <begin position="34"/>
        <end position="815"/>
    </location>
</feature>
<feature type="coiled-coil region" evidence="1">
    <location>
        <begin position="166"/>
        <end position="193"/>
    </location>
</feature>
<name>A0A1B6HJQ8_9HEMI</name>
<keyword evidence="1" id="KW-0175">Coiled coil</keyword>